<evidence type="ECO:0000313" key="2">
    <source>
        <dbReference type="EMBL" id="PAV04102.1"/>
    </source>
</evidence>
<accession>A0A2A2H3X1</accession>
<dbReference type="Gene3D" id="3.90.550.10">
    <property type="entry name" value="Spore Coat Polysaccharide Biosynthesis Protein SpsA, Chain A"/>
    <property type="match status" value="1"/>
</dbReference>
<reference evidence="2 3" key="1">
    <citation type="journal article" date="2017" name="BMC Genomics">
        <title>Genomic analysis of methanogenic archaea reveals a shift towards energy conservation.</title>
        <authorList>
            <person name="Gilmore S.P."/>
            <person name="Henske J.K."/>
            <person name="Sexton J.A."/>
            <person name="Solomon K.V."/>
            <person name="Seppala S."/>
            <person name="Yoo J.I."/>
            <person name="Huyett L.M."/>
            <person name="Pressman A."/>
            <person name="Cogan J.Z."/>
            <person name="Kivenson V."/>
            <person name="Peng X."/>
            <person name="Tan Y."/>
            <person name="Valentine D.L."/>
            <person name="O'Malley M.A."/>
        </authorList>
    </citation>
    <scope>NUCLEOTIDE SEQUENCE [LARGE SCALE GENOMIC DNA]</scope>
    <source>
        <strain evidence="2 3">M.o.H.</strain>
    </source>
</reference>
<evidence type="ECO:0000259" key="1">
    <source>
        <dbReference type="Pfam" id="PF00535"/>
    </source>
</evidence>
<keyword evidence="3" id="KW-1185">Reference proteome</keyword>
<dbReference type="Proteomes" id="UP000217784">
    <property type="component" value="Unassembled WGS sequence"/>
</dbReference>
<dbReference type="CDD" id="cd04179">
    <property type="entry name" value="DPM_DPG-synthase_like"/>
    <property type="match status" value="1"/>
</dbReference>
<dbReference type="InterPro" id="IPR029044">
    <property type="entry name" value="Nucleotide-diphossugar_trans"/>
</dbReference>
<feature type="domain" description="Glycosyltransferase 2-like" evidence="1">
    <location>
        <begin position="19"/>
        <end position="173"/>
    </location>
</feature>
<proteinExistence type="predicted"/>
<dbReference type="Pfam" id="PF00535">
    <property type="entry name" value="Glycos_transf_2"/>
    <property type="match status" value="1"/>
</dbReference>
<comment type="caution">
    <text evidence="2">The sequence shown here is derived from an EMBL/GenBank/DDBJ whole genome shotgun (WGS) entry which is preliminary data.</text>
</comment>
<evidence type="ECO:0000313" key="3">
    <source>
        <dbReference type="Proteomes" id="UP000217784"/>
    </source>
</evidence>
<dbReference type="SUPFAM" id="SSF53448">
    <property type="entry name" value="Nucleotide-diphospho-sugar transferases"/>
    <property type="match status" value="1"/>
</dbReference>
<protein>
    <submittedName>
        <fullName evidence="2">Dolichyl-phosphate mannose synthase</fullName>
    </submittedName>
</protein>
<dbReference type="InterPro" id="IPR001173">
    <property type="entry name" value="Glyco_trans_2-like"/>
</dbReference>
<dbReference type="PANTHER" id="PTHR48090:SF7">
    <property type="entry name" value="RFBJ PROTEIN"/>
    <property type="match status" value="1"/>
</dbReference>
<dbReference type="AlphaFoldDB" id="A0A2A2H3X1"/>
<dbReference type="InterPro" id="IPR050256">
    <property type="entry name" value="Glycosyltransferase_2"/>
</dbReference>
<dbReference type="OrthoDB" id="11098at2157"/>
<gene>
    <name evidence="2" type="ORF">ASJ80_02375</name>
</gene>
<dbReference type="EMBL" id="LMVM01000033">
    <property type="protein sequence ID" value="PAV04102.1"/>
    <property type="molecule type" value="Genomic_DNA"/>
</dbReference>
<sequence length="236" mass="26570">MDQNSKKSNNFLNNWNIYVVMPAYNESKTIKNVIEDLKQRNLNMVIIDDGSHDKTYKIAENSVYDHGFIYRHVINRGLGAALETGIKAALAKNADIIVTFDADGQHNPDDIIPVCKPIMEKRADVVIGTRNFNEMPASKKFGNTVMNIITRIFYGIHVNDSQSGLRAFNRKAAKVLDITSRGYGVSSEIIGEIKKYDLKVEEVEIETIYTDYSMKKGTNLIVGLKILAKLIINILK</sequence>
<name>A0A2A2H3X1_METBR</name>
<organism evidence="2 3">
    <name type="scientific">Methanobacterium bryantii</name>
    <dbReference type="NCBI Taxonomy" id="2161"/>
    <lineage>
        <taxon>Archaea</taxon>
        <taxon>Methanobacteriati</taxon>
        <taxon>Methanobacteriota</taxon>
        <taxon>Methanomada group</taxon>
        <taxon>Methanobacteria</taxon>
        <taxon>Methanobacteriales</taxon>
        <taxon>Methanobacteriaceae</taxon>
        <taxon>Methanobacterium</taxon>
    </lineage>
</organism>
<dbReference type="PANTHER" id="PTHR48090">
    <property type="entry name" value="UNDECAPRENYL-PHOSPHATE 4-DEOXY-4-FORMAMIDO-L-ARABINOSE TRANSFERASE-RELATED"/>
    <property type="match status" value="1"/>
</dbReference>